<dbReference type="Proteomes" id="UP001430953">
    <property type="component" value="Unassembled WGS sequence"/>
</dbReference>
<dbReference type="AlphaFoldDB" id="A0AAW2GJY3"/>
<keyword evidence="2" id="KW-1185">Reference proteome</keyword>
<sequence>MLSFAAWFRQLTDLQFIRGNINRGERNARRSISCTISLSPPSALLCTITFGNDLITRDVYSFSFLNERDLTRPSFGQWTVIYRPSFNEGYLIPPSARNKN</sequence>
<protein>
    <recommendedName>
        <fullName evidence="3">LAGLIDADG homing endonuclease</fullName>
    </recommendedName>
</protein>
<proteinExistence type="predicted"/>
<accession>A0AAW2GJY3</accession>
<comment type="caution">
    <text evidence="1">The sequence shown here is derived from an EMBL/GenBank/DDBJ whole genome shotgun (WGS) entry which is preliminary data.</text>
</comment>
<evidence type="ECO:0000313" key="2">
    <source>
        <dbReference type="Proteomes" id="UP001430953"/>
    </source>
</evidence>
<organism evidence="1 2">
    <name type="scientific">Cardiocondyla obscurior</name>
    <dbReference type="NCBI Taxonomy" id="286306"/>
    <lineage>
        <taxon>Eukaryota</taxon>
        <taxon>Metazoa</taxon>
        <taxon>Ecdysozoa</taxon>
        <taxon>Arthropoda</taxon>
        <taxon>Hexapoda</taxon>
        <taxon>Insecta</taxon>
        <taxon>Pterygota</taxon>
        <taxon>Neoptera</taxon>
        <taxon>Endopterygota</taxon>
        <taxon>Hymenoptera</taxon>
        <taxon>Apocrita</taxon>
        <taxon>Aculeata</taxon>
        <taxon>Formicoidea</taxon>
        <taxon>Formicidae</taxon>
        <taxon>Myrmicinae</taxon>
        <taxon>Cardiocondyla</taxon>
    </lineage>
</organism>
<name>A0AAW2GJY3_9HYME</name>
<evidence type="ECO:0008006" key="3">
    <source>
        <dbReference type="Google" id="ProtNLM"/>
    </source>
</evidence>
<dbReference type="EMBL" id="JADYXP020000004">
    <property type="protein sequence ID" value="KAL0126792.1"/>
    <property type="molecule type" value="Genomic_DNA"/>
</dbReference>
<gene>
    <name evidence="1" type="ORF">PUN28_005275</name>
</gene>
<reference evidence="1 2" key="1">
    <citation type="submission" date="2023-03" db="EMBL/GenBank/DDBJ databases">
        <title>High recombination rates correlate with genetic variation in Cardiocondyla obscurior ants.</title>
        <authorList>
            <person name="Errbii M."/>
        </authorList>
    </citation>
    <scope>NUCLEOTIDE SEQUENCE [LARGE SCALE GENOMIC DNA]</scope>
    <source>
        <strain evidence="1">Alpha-2009</strain>
        <tissue evidence="1">Whole body</tissue>
    </source>
</reference>
<evidence type="ECO:0000313" key="1">
    <source>
        <dbReference type="EMBL" id="KAL0126792.1"/>
    </source>
</evidence>